<dbReference type="EMBL" id="CP013661">
    <property type="protein sequence ID" value="ALS78464.1"/>
    <property type="molecule type" value="Genomic_DNA"/>
</dbReference>
<dbReference type="RefSeq" id="WP_058385123.1">
    <property type="nucleotide sequence ID" value="NZ_CP013661.2"/>
</dbReference>
<proteinExistence type="predicted"/>
<keyword evidence="2" id="KW-1185">Reference proteome</keyword>
<name>A0ABN4JYJ1_9BACL</name>
<dbReference type="InterPro" id="IPR045738">
    <property type="entry name" value="DUF6088"/>
</dbReference>
<accession>A0ABN4JYJ1</accession>
<evidence type="ECO:0008006" key="3">
    <source>
        <dbReference type="Google" id="ProtNLM"/>
    </source>
</evidence>
<sequence>MELYQYLLDEYGYDEPILTEQLKEKLQLNPSTLRQYIKRLADKGLLAKVQNGIYFIPKKKPMFGSAVLDTDQIMRKKFIEDRDRIIGYKSGTNFANALGLTSQTAAVATIVTNNASAAKREVSVYKKRFIIRKPRANVNKSNYKLLQVLDLLNNYEQYSEKPLEVAKEKILSYLEGVSLNEQEVKEYLEAYPIKTKLRVYELGLLDAIARRERVV</sequence>
<evidence type="ECO:0000313" key="2">
    <source>
        <dbReference type="Proteomes" id="UP000065533"/>
    </source>
</evidence>
<dbReference type="InterPro" id="IPR036390">
    <property type="entry name" value="WH_DNA-bd_sf"/>
</dbReference>
<dbReference type="Proteomes" id="UP000065533">
    <property type="component" value="Chromosome"/>
</dbReference>
<dbReference type="Pfam" id="PF19570">
    <property type="entry name" value="DUF6088"/>
    <property type="match status" value="1"/>
</dbReference>
<reference evidence="1" key="1">
    <citation type="submission" date="2016-01" db="EMBL/GenBank/DDBJ databases">
        <title>Complete genome of Planococcus kocurri type strain.</title>
        <authorList>
            <person name="See-Too W.S."/>
        </authorList>
    </citation>
    <scope>NUCLEOTIDE SEQUENCE [LARGE SCALE GENOMIC DNA]</scope>
    <source>
        <strain evidence="1">ATCC 43650</strain>
    </source>
</reference>
<gene>
    <name evidence="1" type="ORF">AUO94_07215</name>
</gene>
<organism evidence="1 2">
    <name type="scientific">Planococcus kocurii</name>
    <dbReference type="NCBI Taxonomy" id="1374"/>
    <lineage>
        <taxon>Bacteria</taxon>
        <taxon>Bacillati</taxon>
        <taxon>Bacillota</taxon>
        <taxon>Bacilli</taxon>
        <taxon>Bacillales</taxon>
        <taxon>Caryophanaceae</taxon>
        <taxon>Planococcus</taxon>
    </lineage>
</organism>
<protein>
    <recommendedName>
        <fullName evidence="3">Transcriptional regulator</fullName>
    </recommendedName>
</protein>
<evidence type="ECO:0000313" key="1">
    <source>
        <dbReference type="EMBL" id="ALS78464.1"/>
    </source>
</evidence>
<dbReference type="SUPFAM" id="SSF46785">
    <property type="entry name" value="Winged helix' DNA-binding domain"/>
    <property type="match status" value="1"/>
</dbReference>